<proteinExistence type="predicted"/>
<accession>N9W6B2</accession>
<dbReference type="InterPro" id="IPR052354">
    <property type="entry name" value="Cell_Wall_Dynamics_Protein"/>
</dbReference>
<reference evidence="2 3" key="1">
    <citation type="submission" date="2013-01" db="EMBL/GenBank/DDBJ databases">
        <title>The Genome Sequence of Clostridium colicanis 209318.</title>
        <authorList>
            <consortium name="The Broad Institute Genome Sequencing Platform"/>
            <person name="Earl A."/>
            <person name="Ward D."/>
            <person name="Feldgarden M."/>
            <person name="Gevers D."/>
            <person name="Courvalin P."/>
            <person name="Lambert T."/>
            <person name="Walker B."/>
            <person name="Young S.K."/>
            <person name="Zeng Q."/>
            <person name="Gargeya S."/>
            <person name="Fitzgerald M."/>
            <person name="Haas B."/>
            <person name="Abouelleil A."/>
            <person name="Alvarado L."/>
            <person name="Arachchi H.M."/>
            <person name="Berlin A.M."/>
            <person name="Chapman S.B."/>
            <person name="Dewar J."/>
            <person name="Goldberg J."/>
            <person name="Griggs A."/>
            <person name="Gujja S."/>
            <person name="Hansen M."/>
            <person name="Howarth C."/>
            <person name="Imamovic A."/>
            <person name="Larimer J."/>
            <person name="McCowan C."/>
            <person name="Murphy C."/>
            <person name="Neiman D."/>
            <person name="Pearson M."/>
            <person name="Priest M."/>
            <person name="Roberts A."/>
            <person name="Saif S."/>
            <person name="Shea T."/>
            <person name="Sisk P."/>
            <person name="Sykes S."/>
            <person name="Wortman J."/>
            <person name="Nusbaum C."/>
            <person name="Birren B."/>
        </authorList>
    </citation>
    <scope>NUCLEOTIDE SEQUENCE [LARGE SCALE GENOMIC DNA]</scope>
    <source>
        <strain evidence="2 3">209318</strain>
    </source>
</reference>
<feature type="domain" description="SH3b" evidence="1">
    <location>
        <begin position="196"/>
        <end position="262"/>
    </location>
</feature>
<dbReference type="Proteomes" id="UP000013097">
    <property type="component" value="Unassembled WGS sequence"/>
</dbReference>
<dbReference type="PATRIC" id="fig|999411.4.peg.3260"/>
<name>N9W6B2_9CLOT</name>
<dbReference type="PANTHER" id="PTHR34408">
    <property type="entry name" value="FAMILY PROTEIN, PUTATIVE-RELATED"/>
    <property type="match status" value="1"/>
</dbReference>
<dbReference type="EMBL" id="AGYT01000027">
    <property type="protein sequence ID" value="ENY98434.1"/>
    <property type="molecule type" value="Genomic_DNA"/>
</dbReference>
<dbReference type="InterPro" id="IPR003646">
    <property type="entry name" value="SH3-like_bac-type"/>
</dbReference>
<evidence type="ECO:0000259" key="1">
    <source>
        <dbReference type="SMART" id="SM00287"/>
    </source>
</evidence>
<dbReference type="RefSeq" id="WP_002599785.1">
    <property type="nucleotide sequence ID" value="NZ_KB850961.1"/>
</dbReference>
<dbReference type="AlphaFoldDB" id="N9W6B2"/>
<sequence>MNLKAYVCFNGGPFTYVTRHPNWNNDGVGQLNNGTEITVINEQNGWYQILFEDSTAWIPVSRVFFPLIGITTNNNPNESMPSTSSNPFACLHKNGTAVTIIGECSLGYKILFNGSITYLDPSNVRIGKKGYILFKDGPFTYVTRHPNWNNDGVGQLYNGTEVFIVGEQNGWYQILFEDSTAWVPTPRVYCPKNFIALNGTIQTNGSNSCNIQRIPSYDSNQTATKYSNGTFVHIIGENNGWYHIINGTSTGWVPYSNVSVKQKAYVCFKGGPFTYVTRHPNWNNDGVGQLNNGTEITIIGEQNGWFEISFNNGSAWVPVERLYIPLTNFISVIGTITKETTIQSASASDSNLSIRRCNVNEDFTIINQSNGWYQILFEDSTAWIPCANIEILTFKA</sequence>
<organism evidence="2 3">
    <name type="scientific">Clostridium thermobutyricum</name>
    <dbReference type="NCBI Taxonomy" id="29372"/>
    <lineage>
        <taxon>Bacteria</taxon>
        <taxon>Bacillati</taxon>
        <taxon>Bacillota</taxon>
        <taxon>Clostridia</taxon>
        <taxon>Eubacteriales</taxon>
        <taxon>Clostridiaceae</taxon>
        <taxon>Clostridium</taxon>
    </lineage>
</organism>
<feature type="domain" description="SH3b" evidence="1">
    <location>
        <begin position="3"/>
        <end position="66"/>
    </location>
</feature>
<protein>
    <recommendedName>
        <fullName evidence="1">SH3b domain-containing protein</fullName>
    </recommendedName>
</protein>
<keyword evidence="3" id="KW-1185">Reference proteome</keyword>
<dbReference type="SMART" id="SM00287">
    <property type="entry name" value="SH3b"/>
    <property type="match status" value="4"/>
</dbReference>
<feature type="domain" description="SH3b" evidence="1">
    <location>
        <begin position="128"/>
        <end position="191"/>
    </location>
</feature>
<dbReference type="HOGENOM" id="CLU_695807_0_0_9"/>
<evidence type="ECO:0000313" key="3">
    <source>
        <dbReference type="Proteomes" id="UP000013097"/>
    </source>
</evidence>
<dbReference type="Pfam" id="PF08239">
    <property type="entry name" value="SH3_3"/>
    <property type="match status" value="3"/>
</dbReference>
<dbReference type="PANTHER" id="PTHR34408:SF1">
    <property type="entry name" value="GLYCOSYL HYDROLASE FAMILY 19 DOMAIN-CONTAINING PROTEIN HI_1415"/>
    <property type="match status" value="1"/>
</dbReference>
<feature type="domain" description="SH3b" evidence="1">
    <location>
        <begin position="263"/>
        <end position="323"/>
    </location>
</feature>
<evidence type="ECO:0000313" key="2">
    <source>
        <dbReference type="EMBL" id="ENY98434.1"/>
    </source>
</evidence>
<dbReference type="Gene3D" id="2.30.30.40">
    <property type="entry name" value="SH3 Domains"/>
    <property type="match status" value="4"/>
</dbReference>
<comment type="caution">
    <text evidence="2">The sequence shown here is derived from an EMBL/GenBank/DDBJ whole genome shotgun (WGS) entry which is preliminary data.</text>
</comment>
<gene>
    <name evidence="2" type="ORF">HMPREF1092_03345</name>
</gene>